<dbReference type="InterPro" id="IPR000644">
    <property type="entry name" value="CBS_dom"/>
</dbReference>
<evidence type="ECO:0000259" key="2">
    <source>
        <dbReference type="PROSITE" id="PS50943"/>
    </source>
</evidence>
<dbReference type="SUPFAM" id="SSF47413">
    <property type="entry name" value="lambda repressor-like DNA-binding domains"/>
    <property type="match status" value="1"/>
</dbReference>
<evidence type="ECO:0000256" key="1">
    <source>
        <dbReference type="PROSITE-ProRule" id="PRU00703"/>
    </source>
</evidence>
<dbReference type="Gene3D" id="1.10.260.40">
    <property type="entry name" value="lambda repressor-like DNA-binding domains"/>
    <property type="match status" value="1"/>
</dbReference>
<evidence type="ECO:0000259" key="3">
    <source>
        <dbReference type="PROSITE" id="PS51371"/>
    </source>
</evidence>
<dbReference type="InterPro" id="IPR010982">
    <property type="entry name" value="Lambda_DNA-bd_dom_sf"/>
</dbReference>
<dbReference type="AlphaFoldDB" id="A0A7K4P2C7"/>
<dbReference type="InterPro" id="IPR017158">
    <property type="entry name" value="Tscrpt-reg_CBS-contain_prd"/>
</dbReference>
<keyword evidence="1" id="KW-0129">CBS domain</keyword>
<dbReference type="Gene3D" id="3.10.580.10">
    <property type="entry name" value="CBS-domain"/>
    <property type="match status" value="1"/>
</dbReference>
<feature type="domain" description="HTH cro/C1-type" evidence="2">
    <location>
        <begin position="9"/>
        <end position="64"/>
    </location>
</feature>
<dbReference type="CDD" id="cd00093">
    <property type="entry name" value="HTH_XRE"/>
    <property type="match status" value="1"/>
</dbReference>
<dbReference type="Pfam" id="PF00571">
    <property type="entry name" value="CBS"/>
    <property type="match status" value="2"/>
</dbReference>
<proteinExistence type="predicted"/>
<dbReference type="EMBL" id="JACATC010000004">
    <property type="protein sequence ID" value="NWJ83977.1"/>
    <property type="molecule type" value="Genomic_DNA"/>
</dbReference>
<dbReference type="Proteomes" id="UP000520052">
    <property type="component" value="Unassembled WGS sequence"/>
</dbReference>
<dbReference type="GO" id="GO:0003677">
    <property type="term" value="F:DNA binding"/>
    <property type="evidence" value="ECO:0007669"/>
    <property type="project" value="InterPro"/>
</dbReference>
<dbReference type="SMART" id="SM00116">
    <property type="entry name" value="CBS"/>
    <property type="match status" value="2"/>
</dbReference>
<dbReference type="Proteomes" id="UP000549797">
    <property type="component" value="Unassembled WGS sequence"/>
</dbReference>
<organism evidence="5 7">
    <name type="scientific">Marine Group I thaumarchaeote</name>
    <dbReference type="NCBI Taxonomy" id="2511932"/>
    <lineage>
        <taxon>Archaea</taxon>
        <taxon>Nitrososphaerota</taxon>
        <taxon>Marine Group I</taxon>
    </lineage>
</organism>
<dbReference type="PROSITE" id="PS50943">
    <property type="entry name" value="HTH_CROC1"/>
    <property type="match status" value="1"/>
</dbReference>
<dbReference type="EMBL" id="JACATJ010000009">
    <property type="protein sequence ID" value="NWK09317.1"/>
    <property type="molecule type" value="Genomic_DNA"/>
</dbReference>
<feature type="domain" description="CBS" evidence="3">
    <location>
        <begin position="72"/>
        <end position="128"/>
    </location>
</feature>
<reference evidence="5" key="2">
    <citation type="submission" date="2020-06" db="EMBL/GenBank/DDBJ databases">
        <authorList>
            <person name="Wang Y."/>
        </authorList>
    </citation>
    <scope>NUCLEOTIDE SEQUENCE</scope>
    <source>
        <strain evidence="5">D1a</strain>
        <strain evidence="4">T3L1</strain>
    </source>
</reference>
<evidence type="ECO:0000313" key="7">
    <source>
        <dbReference type="Proteomes" id="UP000549797"/>
    </source>
</evidence>
<gene>
    <name evidence="5" type="ORF">HX852_06005</name>
    <name evidence="4" type="ORF">HX854_04525</name>
</gene>
<evidence type="ECO:0000313" key="5">
    <source>
        <dbReference type="EMBL" id="NWK09317.1"/>
    </source>
</evidence>
<evidence type="ECO:0000313" key="6">
    <source>
        <dbReference type="Proteomes" id="UP000520052"/>
    </source>
</evidence>
<dbReference type="Pfam" id="PF01381">
    <property type="entry name" value="HTH_3"/>
    <property type="match status" value="1"/>
</dbReference>
<dbReference type="SMART" id="SM00530">
    <property type="entry name" value="HTH_XRE"/>
    <property type="match status" value="1"/>
</dbReference>
<dbReference type="PROSITE" id="PS51371">
    <property type="entry name" value="CBS"/>
    <property type="match status" value="1"/>
</dbReference>
<dbReference type="InterPro" id="IPR001387">
    <property type="entry name" value="Cro/C1-type_HTH"/>
</dbReference>
<name>A0A7K4P2C7_9ARCH</name>
<evidence type="ECO:0000313" key="4">
    <source>
        <dbReference type="EMBL" id="NWJ83977.1"/>
    </source>
</evidence>
<dbReference type="SUPFAM" id="SSF54631">
    <property type="entry name" value="CBS-domain pair"/>
    <property type="match status" value="1"/>
</dbReference>
<reference evidence="6 7" key="1">
    <citation type="journal article" date="2019" name="Environ. Microbiol.">
        <title>Genomics insights into ecotype formation of ammonia-oxidizing archaea in the deep ocean.</title>
        <authorList>
            <person name="Wang Y."/>
            <person name="Huang J.M."/>
            <person name="Cui G.J."/>
            <person name="Nunoura T."/>
            <person name="Takaki Y."/>
            <person name="Li W.L."/>
            <person name="Li J."/>
            <person name="Gao Z.M."/>
            <person name="Takai K."/>
            <person name="Zhang A.Q."/>
            <person name="Stepanauskas R."/>
        </authorList>
    </citation>
    <scope>NUCLEOTIDE SEQUENCE [LARGE SCALE GENOMIC DNA]</scope>
    <source>
        <strain evidence="5 7">D1a</strain>
        <strain evidence="4 6">T3L1</strain>
    </source>
</reference>
<accession>A0A7K4P2C7</accession>
<protein>
    <submittedName>
        <fullName evidence="5">CBS domain-containing protein</fullName>
    </submittedName>
</protein>
<comment type="caution">
    <text evidence="5">The sequence shown here is derived from an EMBL/GenBank/DDBJ whole genome shotgun (WGS) entry which is preliminary data.</text>
</comment>
<sequence length="184" mass="21311">MRLPEINEVRNIRNRMGLTLRDFAKKCDLSVSWINQVETGVIVDPSYIKMKKIFDMYDVERNEKQQTAGEICIKEMISFEIGDYIEDANKKMIKNGISQIPVFKKNNCVGMITDNVIMGLIDSDIHKIKIVPEMLEIPPPTVNSETPLRVLRRILNYFEYVLVEKDGFIYGILVRQDLNKLLGK</sequence>
<dbReference type="InterPro" id="IPR046342">
    <property type="entry name" value="CBS_dom_sf"/>
</dbReference>
<dbReference type="PIRSF" id="PIRSF037253">
    <property type="entry name" value="HTH_CBS_prd"/>
    <property type="match status" value="1"/>
</dbReference>